<dbReference type="GO" id="GO:0031201">
    <property type="term" value="C:SNARE complex"/>
    <property type="evidence" value="ECO:0007669"/>
    <property type="project" value="TreeGrafter"/>
</dbReference>
<dbReference type="PANTHER" id="PTHR10241:SF25">
    <property type="entry name" value="TOMOSYN, ISOFORM C"/>
    <property type="match status" value="1"/>
</dbReference>
<protein>
    <recommendedName>
        <fullName evidence="3">WD repeat-containing protein 55 homolog</fullName>
    </recommendedName>
</protein>
<dbReference type="SUPFAM" id="SSF50978">
    <property type="entry name" value="WD40 repeat-like"/>
    <property type="match status" value="1"/>
</dbReference>
<accession>A0A1B0C7K1</accession>
<dbReference type="GO" id="GO:0005096">
    <property type="term" value="F:GTPase activator activity"/>
    <property type="evidence" value="ECO:0007669"/>
    <property type="project" value="TreeGrafter"/>
</dbReference>
<dbReference type="EMBL" id="JXJN01028868">
    <property type="status" value="NOT_ANNOTATED_CDS"/>
    <property type="molecule type" value="Genomic_DNA"/>
</dbReference>
<dbReference type="GO" id="GO:0045159">
    <property type="term" value="F:myosin II binding"/>
    <property type="evidence" value="ECO:0007669"/>
    <property type="project" value="TreeGrafter"/>
</dbReference>
<reference evidence="1" key="2">
    <citation type="submission" date="2020-05" db="UniProtKB">
        <authorList>
            <consortium name="EnsemblMetazoa"/>
        </authorList>
    </citation>
    <scope>IDENTIFICATION</scope>
    <source>
        <strain evidence="1">IAEA</strain>
    </source>
</reference>
<name>A0A1B0C7K1_9MUSC</name>
<dbReference type="GO" id="GO:0019905">
    <property type="term" value="F:syntaxin binding"/>
    <property type="evidence" value="ECO:0007669"/>
    <property type="project" value="TreeGrafter"/>
</dbReference>
<dbReference type="InterPro" id="IPR036322">
    <property type="entry name" value="WD40_repeat_dom_sf"/>
</dbReference>
<reference evidence="2" key="1">
    <citation type="submission" date="2015-01" db="EMBL/GenBank/DDBJ databases">
        <authorList>
            <person name="Aksoy S."/>
            <person name="Warren W."/>
            <person name="Wilson R.K."/>
        </authorList>
    </citation>
    <scope>NUCLEOTIDE SEQUENCE [LARGE SCALE GENOMIC DNA]</scope>
    <source>
        <strain evidence="2">IAEA</strain>
    </source>
</reference>
<keyword evidence="2" id="KW-1185">Reference proteome</keyword>
<dbReference type="STRING" id="67801.A0A1B0C7K1"/>
<dbReference type="AlphaFoldDB" id="A0A1B0C7K1"/>
<dbReference type="GO" id="GO:0006893">
    <property type="term" value="P:Golgi to plasma membrane transport"/>
    <property type="evidence" value="ECO:0007669"/>
    <property type="project" value="TreeGrafter"/>
</dbReference>
<dbReference type="Gene3D" id="2.130.10.10">
    <property type="entry name" value="YVTN repeat-like/Quinoprotein amine dehydrogenase"/>
    <property type="match status" value="1"/>
</dbReference>
<sequence length="105" mass="11786">MGYESGLLVLWDLKGKFAEIRWQAAEPVKSIAWHYEGKYFVSSHTDGTICSWPTRPTPKPQSLVCPHAKTNKDGALEKCKAIYKVDLKATVTGYVCHEHHINASI</sequence>
<dbReference type="GO" id="GO:0006887">
    <property type="term" value="P:exocytosis"/>
    <property type="evidence" value="ECO:0007669"/>
    <property type="project" value="TreeGrafter"/>
</dbReference>
<dbReference type="VEuPathDB" id="VectorBase:GPPI051385"/>
<dbReference type="PANTHER" id="PTHR10241">
    <property type="entry name" value="LETHAL 2 GIANT LARVAE PROTEIN"/>
    <property type="match status" value="1"/>
</dbReference>
<dbReference type="InterPro" id="IPR015943">
    <property type="entry name" value="WD40/YVTN_repeat-like_dom_sf"/>
</dbReference>
<evidence type="ECO:0000313" key="2">
    <source>
        <dbReference type="Proteomes" id="UP000092460"/>
    </source>
</evidence>
<proteinExistence type="predicted"/>
<dbReference type="EnsemblMetazoa" id="GPPI051385-RA">
    <property type="protein sequence ID" value="GPPI051385-PA"/>
    <property type="gene ID" value="GPPI051385"/>
</dbReference>
<dbReference type="Proteomes" id="UP000092460">
    <property type="component" value="Unassembled WGS sequence"/>
</dbReference>
<organism evidence="1 2">
    <name type="scientific">Glossina palpalis gambiensis</name>
    <dbReference type="NCBI Taxonomy" id="67801"/>
    <lineage>
        <taxon>Eukaryota</taxon>
        <taxon>Metazoa</taxon>
        <taxon>Ecdysozoa</taxon>
        <taxon>Arthropoda</taxon>
        <taxon>Hexapoda</taxon>
        <taxon>Insecta</taxon>
        <taxon>Pterygota</taxon>
        <taxon>Neoptera</taxon>
        <taxon>Endopterygota</taxon>
        <taxon>Diptera</taxon>
        <taxon>Brachycera</taxon>
        <taxon>Muscomorpha</taxon>
        <taxon>Hippoboscoidea</taxon>
        <taxon>Glossinidae</taxon>
        <taxon>Glossina</taxon>
    </lineage>
</organism>
<dbReference type="EMBL" id="JXJN01028869">
    <property type="status" value="NOT_ANNOTATED_CDS"/>
    <property type="molecule type" value="Genomic_DNA"/>
</dbReference>
<evidence type="ECO:0000313" key="1">
    <source>
        <dbReference type="EnsemblMetazoa" id="GPPI051385-PA"/>
    </source>
</evidence>
<evidence type="ECO:0008006" key="3">
    <source>
        <dbReference type="Google" id="ProtNLM"/>
    </source>
</evidence>
<dbReference type="GO" id="GO:0005886">
    <property type="term" value="C:plasma membrane"/>
    <property type="evidence" value="ECO:0007669"/>
    <property type="project" value="TreeGrafter"/>
</dbReference>